<sequence>MYNPGKLLFLPLLPLLLLLLFFFFFLSQSSSLSSPPKPSPLSSASRWDSFQTKVPSVSTQDRSTMTRMNVRTDSWMSRDAWIQLNGAIGVFIGYTGCDCTIEM</sequence>
<evidence type="ECO:0000313" key="4">
    <source>
        <dbReference type="Proteomes" id="UP000800200"/>
    </source>
</evidence>
<dbReference type="AlphaFoldDB" id="A0A6A6EGD6"/>
<dbReference type="Proteomes" id="UP000800200">
    <property type="component" value="Unassembled WGS sequence"/>
</dbReference>
<feature type="region of interest" description="Disordered" evidence="1">
    <location>
        <begin position="29"/>
        <end position="65"/>
    </location>
</feature>
<gene>
    <name evidence="3" type="ORF">K469DRAFT_697999</name>
</gene>
<keyword evidence="4" id="KW-1185">Reference proteome</keyword>
<keyword evidence="2" id="KW-0732">Signal</keyword>
<evidence type="ECO:0000256" key="1">
    <source>
        <dbReference type="SAM" id="MobiDB-lite"/>
    </source>
</evidence>
<feature type="compositionally biased region" description="Polar residues" evidence="1">
    <location>
        <begin position="44"/>
        <end position="65"/>
    </location>
</feature>
<organism evidence="3 4">
    <name type="scientific">Zopfia rhizophila CBS 207.26</name>
    <dbReference type="NCBI Taxonomy" id="1314779"/>
    <lineage>
        <taxon>Eukaryota</taxon>
        <taxon>Fungi</taxon>
        <taxon>Dikarya</taxon>
        <taxon>Ascomycota</taxon>
        <taxon>Pezizomycotina</taxon>
        <taxon>Dothideomycetes</taxon>
        <taxon>Dothideomycetes incertae sedis</taxon>
        <taxon>Zopfiaceae</taxon>
        <taxon>Zopfia</taxon>
    </lineage>
</organism>
<feature type="chain" id="PRO_5025579400" evidence="2">
    <location>
        <begin position="32"/>
        <end position="103"/>
    </location>
</feature>
<protein>
    <submittedName>
        <fullName evidence="3">Uncharacterized protein</fullName>
    </submittedName>
</protein>
<accession>A0A6A6EGD6</accession>
<reference evidence="3" key="1">
    <citation type="journal article" date="2020" name="Stud. Mycol.">
        <title>101 Dothideomycetes genomes: a test case for predicting lifestyles and emergence of pathogens.</title>
        <authorList>
            <person name="Haridas S."/>
            <person name="Albert R."/>
            <person name="Binder M."/>
            <person name="Bloem J."/>
            <person name="Labutti K."/>
            <person name="Salamov A."/>
            <person name="Andreopoulos B."/>
            <person name="Baker S."/>
            <person name="Barry K."/>
            <person name="Bills G."/>
            <person name="Bluhm B."/>
            <person name="Cannon C."/>
            <person name="Castanera R."/>
            <person name="Culley D."/>
            <person name="Daum C."/>
            <person name="Ezra D."/>
            <person name="Gonzalez J."/>
            <person name="Henrissat B."/>
            <person name="Kuo A."/>
            <person name="Liang C."/>
            <person name="Lipzen A."/>
            <person name="Lutzoni F."/>
            <person name="Magnuson J."/>
            <person name="Mondo S."/>
            <person name="Nolan M."/>
            <person name="Ohm R."/>
            <person name="Pangilinan J."/>
            <person name="Park H.-J."/>
            <person name="Ramirez L."/>
            <person name="Alfaro M."/>
            <person name="Sun H."/>
            <person name="Tritt A."/>
            <person name="Yoshinaga Y."/>
            <person name="Zwiers L.-H."/>
            <person name="Turgeon B."/>
            <person name="Goodwin S."/>
            <person name="Spatafora J."/>
            <person name="Crous P."/>
            <person name="Grigoriev I."/>
        </authorList>
    </citation>
    <scope>NUCLEOTIDE SEQUENCE</scope>
    <source>
        <strain evidence="3">CBS 207.26</strain>
    </source>
</reference>
<dbReference type="EMBL" id="ML994618">
    <property type="protein sequence ID" value="KAF2190774.1"/>
    <property type="molecule type" value="Genomic_DNA"/>
</dbReference>
<evidence type="ECO:0000256" key="2">
    <source>
        <dbReference type="SAM" id="SignalP"/>
    </source>
</evidence>
<name>A0A6A6EGD6_9PEZI</name>
<proteinExistence type="predicted"/>
<evidence type="ECO:0000313" key="3">
    <source>
        <dbReference type="EMBL" id="KAF2190774.1"/>
    </source>
</evidence>
<feature type="signal peptide" evidence="2">
    <location>
        <begin position="1"/>
        <end position="31"/>
    </location>
</feature>